<reference evidence="6" key="1">
    <citation type="submission" date="2012-12" db="EMBL/GenBank/DDBJ databases">
        <authorList>
            <person name="Hellsten U."/>
            <person name="Grimwood J."/>
            <person name="Chapman J.A."/>
            <person name="Shapiro H."/>
            <person name="Aerts A."/>
            <person name="Otillar R.P."/>
            <person name="Terry A.Y."/>
            <person name="Boore J.L."/>
            <person name="Simakov O."/>
            <person name="Marletaz F."/>
            <person name="Cho S.-J."/>
            <person name="Edsinger-Gonzales E."/>
            <person name="Havlak P."/>
            <person name="Kuo D.-H."/>
            <person name="Larsson T."/>
            <person name="Lv J."/>
            <person name="Arendt D."/>
            <person name="Savage R."/>
            <person name="Osoegawa K."/>
            <person name="de Jong P."/>
            <person name="Lindberg D.R."/>
            <person name="Seaver E.C."/>
            <person name="Weisblat D.A."/>
            <person name="Putnam N.H."/>
            <person name="Grigoriev I.V."/>
            <person name="Rokhsar D.S."/>
        </authorList>
    </citation>
    <scope>NUCLEOTIDE SEQUENCE</scope>
    <source>
        <strain evidence="6">I ESC-2004</strain>
    </source>
</reference>
<dbReference type="OrthoDB" id="1055097at2759"/>
<protein>
    <recommendedName>
        <fullName evidence="7">LRRNT domain-containing protein</fullName>
    </recommendedName>
</protein>
<name>R7UME2_CAPTE</name>
<organism evidence="4">
    <name type="scientific">Capitella teleta</name>
    <name type="common">Polychaete worm</name>
    <dbReference type="NCBI Taxonomy" id="283909"/>
    <lineage>
        <taxon>Eukaryota</taxon>
        <taxon>Metazoa</taxon>
        <taxon>Spiralia</taxon>
        <taxon>Lophotrochozoa</taxon>
        <taxon>Annelida</taxon>
        <taxon>Polychaeta</taxon>
        <taxon>Sedentaria</taxon>
        <taxon>Scolecida</taxon>
        <taxon>Capitellidae</taxon>
        <taxon>Capitella</taxon>
    </lineage>
</organism>
<dbReference type="SMART" id="SM00369">
    <property type="entry name" value="LRR_TYP"/>
    <property type="match status" value="4"/>
</dbReference>
<proteinExistence type="predicted"/>
<keyword evidence="3" id="KW-0732">Signal</keyword>
<dbReference type="InterPro" id="IPR003591">
    <property type="entry name" value="Leu-rich_rpt_typical-subtyp"/>
</dbReference>
<dbReference type="GO" id="GO:0005615">
    <property type="term" value="C:extracellular space"/>
    <property type="evidence" value="ECO:0007669"/>
    <property type="project" value="TreeGrafter"/>
</dbReference>
<keyword evidence="2" id="KW-0677">Repeat</keyword>
<evidence type="ECO:0000256" key="2">
    <source>
        <dbReference type="ARBA" id="ARBA00022737"/>
    </source>
</evidence>
<dbReference type="AlphaFoldDB" id="R7UME2"/>
<feature type="chain" id="PRO_5008788150" description="LRRNT domain-containing protein" evidence="3">
    <location>
        <begin position="23"/>
        <end position="297"/>
    </location>
</feature>
<accession>R7UME2</accession>
<dbReference type="EnsemblMetazoa" id="CapteT205997">
    <property type="protein sequence ID" value="CapteP205997"/>
    <property type="gene ID" value="CapteG205997"/>
</dbReference>
<dbReference type="InterPro" id="IPR001611">
    <property type="entry name" value="Leu-rich_rpt"/>
</dbReference>
<evidence type="ECO:0000313" key="5">
    <source>
        <dbReference type="EnsemblMetazoa" id="CapteP205997"/>
    </source>
</evidence>
<dbReference type="Proteomes" id="UP000014760">
    <property type="component" value="Unassembled WGS sequence"/>
</dbReference>
<evidence type="ECO:0000256" key="3">
    <source>
        <dbReference type="SAM" id="SignalP"/>
    </source>
</evidence>
<dbReference type="HOGENOM" id="CLU_937648_0_0_1"/>
<gene>
    <name evidence="4" type="ORF">CAPTEDRAFT_205997</name>
</gene>
<evidence type="ECO:0000313" key="6">
    <source>
        <dbReference type="Proteomes" id="UP000014760"/>
    </source>
</evidence>
<dbReference type="Pfam" id="PF13855">
    <property type="entry name" value="LRR_8"/>
    <property type="match status" value="2"/>
</dbReference>
<dbReference type="InterPro" id="IPR032675">
    <property type="entry name" value="LRR_dom_sf"/>
</dbReference>
<reference evidence="4 6" key="2">
    <citation type="journal article" date="2013" name="Nature">
        <title>Insights into bilaterian evolution from three spiralian genomes.</title>
        <authorList>
            <person name="Simakov O."/>
            <person name="Marletaz F."/>
            <person name="Cho S.J."/>
            <person name="Edsinger-Gonzales E."/>
            <person name="Havlak P."/>
            <person name="Hellsten U."/>
            <person name="Kuo D.H."/>
            <person name="Larsson T."/>
            <person name="Lv J."/>
            <person name="Arendt D."/>
            <person name="Savage R."/>
            <person name="Osoegawa K."/>
            <person name="de Jong P."/>
            <person name="Grimwood J."/>
            <person name="Chapman J.A."/>
            <person name="Shapiro H."/>
            <person name="Aerts A."/>
            <person name="Otillar R.P."/>
            <person name="Terry A.Y."/>
            <person name="Boore J.L."/>
            <person name="Grigoriev I.V."/>
            <person name="Lindberg D.R."/>
            <person name="Seaver E.C."/>
            <person name="Weisblat D.A."/>
            <person name="Putnam N.H."/>
            <person name="Rokhsar D.S."/>
        </authorList>
    </citation>
    <scope>NUCLEOTIDE SEQUENCE</scope>
    <source>
        <strain evidence="4 6">I ESC-2004</strain>
    </source>
</reference>
<dbReference type="EMBL" id="KB300084">
    <property type="protein sequence ID" value="ELU07273.1"/>
    <property type="molecule type" value="Genomic_DNA"/>
</dbReference>
<keyword evidence="1" id="KW-0433">Leucine-rich repeat</keyword>
<dbReference type="EMBL" id="AMQN01022404">
    <property type="status" value="NOT_ANNOTATED_CDS"/>
    <property type="molecule type" value="Genomic_DNA"/>
</dbReference>
<dbReference type="Gene3D" id="3.80.10.10">
    <property type="entry name" value="Ribonuclease Inhibitor"/>
    <property type="match status" value="2"/>
</dbReference>
<dbReference type="STRING" id="283909.R7UME2"/>
<keyword evidence="6" id="KW-1185">Reference proteome</keyword>
<dbReference type="PANTHER" id="PTHR45712">
    <property type="entry name" value="AGAP008170-PA"/>
    <property type="match status" value="1"/>
</dbReference>
<dbReference type="EMBL" id="AMQN01022406">
    <property type="status" value="NOT_ANNOTATED_CDS"/>
    <property type="molecule type" value="Genomic_DNA"/>
</dbReference>
<sequence>MAVLKAVTILLLWSAPCIHVQCQVIYTKRNAGLTEIPGDIPLMITHIDIAFNYITTIGPNAFSKFIELTELHLYENGISIIHDQGFGALHKLKVLRLHTNKLVEIPELKTPSLVLLYQLYMFQVIQGQPKRKNCQVIYTKRNAGLTEIPGDIPLMITHIDIPFNYITTIGPNAFSKFIELTELHLYENGISIIHDQAFDALHKLKVLRLHTNKLVEILELKTPSLEHLFLGSNTIQRARTGGAEVTNWSQDKVIQVPDLRIQFLSSTTSSTVEIGLYFHVIMMSSVGNITIVGARNA</sequence>
<dbReference type="InterPro" id="IPR050333">
    <property type="entry name" value="SLRP"/>
</dbReference>
<evidence type="ECO:0008006" key="7">
    <source>
        <dbReference type="Google" id="ProtNLM"/>
    </source>
</evidence>
<feature type="signal peptide" evidence="3">
    <location>
        <begin position="1"/>
        <end position="22"/>
    </location>
</feature>
<dbReference type="EMBL" id="AMQN01022405">
    <property type="status" value="NOT_ANNOTATED_CDS"/>
    <property type="molecule type" value="Genomic_DNA"/>
</dbReference>
<evidence type="ECO:0000313" key="4">
    <source>
        <dbReference type="EMBL" id="ELU07273.1"/>
    </source>
</evidence>
<dbReference type="SUPFAM" id="SSF52058">
    <property type="entry name" value="L domain-like"/>
    <property type="match status" value="1"/>
</dbReference>
<dbReference type="PANTHER" id="PTHR45712:SF22">
    <property type="entry name" value="INSULIN-LIKE GROWTH FACTOR-BINDING PROTEIN COMPLEX ACID LABILE SUBUNIT"/>
    <property type="match status" value="1"/>
</dbReference>
<evidence type="ECO:0000256" key="1">
    <source>
        <dbReference type="ARBA" id="ARBA00022614"/>
    </source>
</evidence>
<reference evidence="5" key="3">
    <citation type="submission" date="2015-06" db="UniProtKB">
        <authorList>
            <consortium name="EnsemblMetazoa"/>
        </authorList>
    </citation>
    <scope>IDENTIFICATION</scope>
</reference>